<evidence type="ECO:0000313" key="10">
    <source>
        <dbReference type="Proteomes" id="UP000694621"/>
    </source>
</evidence>
<protein>
    <recommendedName>
        <fullName evidence="7">Interleukin</fullName>
    </recommendedName>
</protein>
<keyword evidence="6" id="KW-1015">Disulfide bond</keyword>
<keyword evidence="3 7" id="KW-0202">Cytokine</keyword>
<dbReference type="AlphaFoldDB" id="A0A8B9GXQ8"/>
<organism evidence="9 10">
    <name type="scientific">Astyanax mexicanus</name>
    <name type="common">Blind cave fish</name>
    <name type="synonym">Astyanax fasciatus mexicanus</name>
    <dbReference type="NCBI Taxonomy" id="7994"/>
    <lineage>
        <taxon>Eukaryota</taxon>
        <taxon>Metazoa</taxon>
        <taxon>Chordata</taxon>
        <taxon>Craniata</taxon>
        <taxon>Vertebrata</taxon>
        <taxon>Euteleostomi</taxon>
        <taxon>Actinopterygii</taxon>
        <taxon>Neopterygii</taxon>
        <taxon>Teleostei</taxon>
        <taxon>Ostariophysi</taxon>
        <taxon>Characiformes</taxon>
        <taxon>Characoidei</taxon>
        <taxon>Acestrorhamphidae</taxon>
        <taxon>Acestrorhamphinae</taxon>
        <taxon>Astyanax</taxon>
    </lineage>
</organism>
<proteinExistence type="inferred from homology"/>
<evidence type="ECO:0000313" key="11">
    <source>
        <dbReference type="Proteomes" id="UP000752171"/>
    </source>
</evidence>
<dbReference type="OrthoDB" id="8905762at2759"/>
<name>A0A8B9GXQ8_ASTMX</name>
<keyword evidence="4" id="KW-0964">Secreted</keyword>
<dbReference type="GO" id="GO:0042102">
    <property type="term" value="P:positive regulation of T cell proliferation"/>
    <property type="evidence" value="ECO:0007669"/>
    <property type="project" value="TreeGrafter"/>
</dbReference>
<dbReference type="GO" id="GO:0005126">
    <property type="term" value="F:cytokine receptor binding"/>
    <property type="evidence" value="ECO:0007669"/>
    <property type="project" value="InterPro"/>
</dbReference>
<sequence length="190" mass="21873">MTVLQTLYLVLVLGICCKPRKLHRSKGTVRCASLRWCSDSNLENHLNTEVWNSFLILSCLSVFWTTVSAHAVANLQEIDRVLTEMEADQIFNKSDASLYVPDENTYLMECSNELMYCYLLELYVIADEEKASENSLQVIHTNKGTYKELTEDRKSSNHHVCPECENHQVNSTVFLKRMKTFIKTLQSIPD</sequence>
<reference evidence="9" key="2">
    <citation type="submission" date="2025-05" db="UniProtKB">
        <authorList>
            <consortium name="Ensembl"/>
        </authorList>
    </citation>
    <scope>IDENTIFICATION</scope>
</reference>
<dbReference type="EMBL" id="JAICCE010000007">
    <property type="protein sequence ID" value="KAG9275683.1"/>
    <property type="molecule type" value="Genomic_DNA"/>
</dbReference>
<dbReference type="Proteomes" id="UP000694621">
    <property type="component" value="Unplaced"/>
</dbReference>
<dbReference type="PRINTS" id="PR01949">
    <property type="entry name" value="INTLKN15FISH"/>
</dbReference>
<dbReference type="InterPro" id="IPR003443">
    <property type="entry name" value="IL-15/IL-21_fam"/>
</dbReference>
<dbReference type="GO" id="GO:0042119">
    <property type="term" value="P:neutrophil activation"/>
    <property type="evidence" value="ECO:0007669"/>
    <property type="project" value="TreeGrafter"/>
</dbReference>
<accession>A0A8B9GXQ8</accession>
<dbReference type="GO" id="GO:0050778">
    <property type="term" value="P:positive regulation of immune response"/>
    <property type="evidence" value="ECO:0007669"/>
    <property type="project" value="TreeGrafter"/>
</dbReference>
<evidence type="ECO:0000313" key="9">
    <source>
        <dbReference type="Ensembl" id="ENSAMXP00005004459.1"/>
    </source>
</evidence>
<comment type="subcellular location">
    <subcellularLocation>
        <location evidence="1">Secreted</location>
    </subcellularLocation>
</comment>
<dbReference type="GO" id="GO:0006955">
    <property type="term" value="P:immune response"/>
    <property type="evidence" value="ECO:0007669"/>
    <property type="project" value="InterPro"/>
</dbReference>
<dbReference type="GO" id="GO:0005125">
    <property type="term" value="F:cytokine activity"/>
    <property type="evidence" value="ECO:0007669"/>
    <property type="project" value="UniProtKB-KW"/>
</dbReference>
<dbReference type="InterPro" id="IPR009079">
    <property type="entry name" value="4_helix_cytokine-like_core"/>
</dbReference>
<dbReference type="GO" id="GO:0005615">
    <property type="term" value="C:extracellular space"/>
    <property type="evidence" value="ECO:0007669"/>
    <property type="project" value="UniProtKB-KW"/>
</dbReference>
<keyword evidence="5" id="KW-0732">Signal</keyword>
<evidence type="ECO:0000256" key="5">
    <source>
        <dbReference type="ARBA" id="ARBA00022729"/>
    </source>
</evidence>
<dbReference type="Gene3D" id="1.20.1250.70">
    <property type="entry name" value="Interleukin-15/Interleukin-21"/>
    <property type="match status" value="1"/>
</dbReference>
<dbReference type="Pfam" id="PF02372">
    <property type="entry name" value="IL15"/>
    <property type="match status" value="1"/>
</dbReference>
<dbReference type="InterPro" id="IPR020410">
    <property type="entry name" value="IL-15_fish"/>
</dbReference>
<evidence type="ECO:0000313" key="8">
    <source>
        <dbReference type="EMBL" id="KAG9275683.1"/>
    </source>
</evidence>
<evidence type="ECO:0000256" key="4">
    <source>
        <dbReference type="ARBA" id="ARBA00022525"/>
    </source>
</evidence>
<evidence type="ECO:0000256" key="1">
    <source>
        <dbReference type="ARBA" id="ARBA00004613"/>
    </source>
</evidence>
<dbReference type="Ensembl" id="ENSAMXT00005005097.1">
    <property type="protein sequence ID" value="ENSAMXP00005004459.1"/>
    <property type="gene ID" value="ENSAMXG00005002778.1"/>
</dbReference>
<dbReference type="PANTHER" id="PTHR14356:SF3">
    <property type="entry name" value="INTERLEUKIN-15"/>
    <property type="match status" value="1"/>
</dbReference>
<comment type="similarity">
    <text evidence="2 7">Belongs to the IL-15/IL-21 family.</text>
</comment>
<dbReference type="GO" id="GO:0001819">
    <property type="term" value="P:positive regulation of cytokine production"/>
    <property type="evidence" value="ECO:0007669"/>
    <property type="project" value="TreeGrafter"/>
</dbReference>
<dbReference type="Proteomes" id="UP000752171">
    <property type="component" value="Unassembled WGS sequence"/>
</dbReference>
<dbReference type="SUPFAM" id="SSF47266">
    <property type="entry name" value="4-helical cytokines"/>
    <property type="match status" value="1"/>
</dbReference>
<reference evidence="8 11" key="1">
    <citation type="submission" date="2021-07" db="EMBL/GenBank/DDBJ databases">
        <authorList>
            <person name="Imarazene B."/>
            <person name="Zahm M."/>
            <person name="Klopp C."/>
            <person name="Cabau C."/>
            <person name="Beille S."/>
            <person name="Jouanno E."/>
            <person name="Castinel A."/>
            <person name="Lluch J."/>
            <person name="Gil L."/>
            <person name="Kuchtly C."/>
            <person name="Lopez Roques C."/>
            <person name="Donnadieu C."/>
            <person name="Parrinello H."/>
            <person name="Journot L."/>
            <person name="Du K."/>
            <person name="Schartl M."/>
            <person name="Retaux S."/>
            <person name="Guiguen Y."/>
        </authorList>
    </citation>
    <scope>NUCLEOTIDE SEQUENCE [LARGE SCALE GENOMIC DNA]</scope>
    <source>
        <strain evidence="8">Pach_M1</strain>
        <tissue evidence="8">Testis</tissue>
    </source>
</reference>
<dbReference type="PANTHER" id="PTHR14356">
    <property type="entry name" value="INTERLEUKIN-15-RELATED"/>
    <property type="match status" value="1"/>
</dbReference>
<evidence type="ECO:0000256" key="3">
    <source>
        <dbReference type="ARBA" id="ARBA00022514"/>
    </source>
</evidence>
<evidence type="ECO:0000256" key="2">
    <source>
        <dbReference type="ARBA" id="ARBA00006050"/>
    </source>
</evidence>
<evidence type="ECO:0000256" key="7">
    <source>
        <dbReference type="RuleBase" id="RU003453"/>
    </source>
</evidence>
<gene>
    <name evidence="8" type="ORF">AMEX_G10231</name>
</gene>
<evidence type="ECO:0000256" key="6">
    <source>
        <dbReference type="ARBA" id="ARBA00023157"/>
    </source>
</evidence>